<reference evidence="1 2" key="1">
    <citation type="journal article" date="2022" name="Genome Biol. Evol.">
        <title>The Spruce Budworm Genome: Reconstructing the Evolutionary History of Antifreeze Proteins.</title>
        <authorList>
            <person name="Beliveau C."/>
            <person name="Gagne P."/>
            <person name="Picq S."/>
            <person name="Vernygora O."/>
            <person name="Keeling C.I."/>
            <person name="Pinkney K."/>
            <person name="Doucet D."/>
            <person name="Wen F."/>
            <person name="Johnston J.S."/>
            <person name="Maaroufi H."/>
            <person name="Boyle B."/>
            <person name="Laroche J."/>
            <person name="Dewar K."/>
            <person name="Juretic N."/>
            <person name="Blackburn G."/>
            <person name="Nisole A."/>
            <person name="Brunet B."/>
            <person name="Brandao M."/>
            <person name="Lumley L."/>
            <person name="Duan J."/>
            <person name="Quan G."/>
            <person name="Lucarotti C.J."/>
            <person name="Roe A.D."/>
            <person name="Sperling F.A.H."/>
            <person name="Levesque R.C."/>
            <person name="Cusson M."/>
        </authorList>
    </citation>
    <scope>NUCLEOTIDE SEQUENCE [LARGE SCALE GENOMIC DNA]</scope>
    <source>
        <strain evidence="1">Glfc:IPQL:Cfum</strain>
    </source>
</reference>
<evidence type="ECO:0000313" key="2">
    <source>
        <dbReference type="Proteomes" id="UP001064048"/>
    </source>
</evidence>
<gene>
    <name evidence="1" type="ORF">MSG28_006304</name>
</gene>
<accession>A0ACC0JEE4</accession>
<proteinExistence type="predicted"/>
<sequence>MRDETDAKQLTITAATHTAGGRYTCEVSADAPSFQTAQVHTHMYVVAGGYLAFAELFMAGPSLGEFIKDELCDRLEHGKFDMLHAEHSEKQFSGNLAVVSVDDTLNNSSENYFIYSSQNYLPQSDPVMIGMKRRYRAGMTLKAECFSKNSNPAANLSFFINSEPALSQHVWHRVDVSENNGLMTAYSTIQFVVQKHHFIGERIKMLVQL</sequence>
<keyword evidence="2" id="KW-1185">Reference proteome</keyword>
<name>A0ACC0JEE4_CHOFU</name>
<organism evidence="1 2">
    <name type="scientific">Choristoneura fumiferana</name>
    <name type="common">Spruce budworm moth</name>
    <name type="synonym">Archips fumiferana</name>
    <dbReference type="NCBI Taxonomy" id="7141"/>
    <lineage>
        <taxon>Eukaryota</taxon>
        <taxon>Metazoa</taxon>
        <taxon>Ecdysozoa</taxon>
        <taxon>Arthropoda</taxon>
        <taxon>Hexapoda</taxon>
        <taxon>Insecta</taxon>
        <taxon>Pterygota</taxon>
        <taxon>Neoptera</taxon>
        <taxon>Endopterygota</taxon>
        <taxon>Lepidoptera</taxon>
        <taxon>Glossata</taxon>
        <taxon>Ditrysia</taxon>
        <taxon>Tortricoidea</taxon>
        <taxon>Tortricidae</taxon>
        <taxon>Tortricinae</taxon>
        <taxon>Choristoneura</taxon>
    </lineage>
</organism>
<comment type="caution">
    <text evidence="1">The sequence shown here is derived from an EMBL/GenBank/DDBJ whole genome shotgun (WGS) entry which is preliminary data.</text>
</comment>
<evidence type="ECO:0000313" key="1">
    <source>
        <dbReference type="EMBL" id="KAI8422485.1"/>
    </source>
</evidence>
<dbReference type="Proteomes" id="UP001064048">
    <property type="component" value="Chromosome 10"/>
</dbReference>
<protein>
    <submittedName>
        <fullName evidence="1">Uncharacterized protein</fullName>
    </submittedName>
</protein>
<dbReference type="EMBL" id="CM046110">
    <property type="protein sequence ID" value="KAI8422485.1"/>
    <property type="molecule type" value="Genomic_DNA"/>
</dbReference>